<evidence type="ECO:0000313" key="4">
    <source>
        <dbReference type="EMBL" id="MEX1665512.1"/>
    </source>
</evidence>
<comment type="similarity">
    <text evidence="1">Belongs to the thioesterase PaaI family.</text>
</comment>
<organism evidence="4 5">
    <name type="scientific">Zhongshania arctica</name>
    <dbReference type="NCBI Taxonomy" id="3238302"/>
    <lineage>
        <taxon>Bacteria</taxon>
        <taxon>Pseudomonadati</taxon>
        <taxon>Pseudomonadota</taxon>
        <taxon>Gammaproteobacteria</taxon>
        <taxon>Cellvibrionales</taxon>
        <taxon>Spongiibacteraceae</taxon>
        <taxon>Zhongshania</taxon>
    </lineage>
</organism>
<comment type="caution">
    <text evidence="4">The sequence shown here is derived from an EMBL/GenBank/DDBJ whole genome shotgun (WGS) entry which is preliminary data.</text>
</comment>
<name>A0ABV3TV72_9GAMM</name>
<evidence type="ECO:0000256" key="2">
    <source>
        <dbReference type="ARBA" id="ARBA00022801"/>
    </source>
</evidence>
<dbReference type="NCBIfam" id="TIGR00369">
    <property type="entry name" value="unchar_dom_1"/>
    <property type="match status" value="1"/>
</dbReference>
<sequence length="140" mass="15231">MTIWKQTYDVAQANAFNKNTIAEPLGLLFTEIGPDYLVGTMPVDKRTHQPMGILHGGASVVLAESLGSFAAHMATNENMACVGLDINANHIRSVRSGLVTGIARPVHIGRRTHVWEIHITDEADKLVCLSRLTMAVIDTI</sequence>
<dbReference type="CDD" id="cd03443">
    <property type="entry name" value="PaaI_thioesterase"/>
    <property type="match status" value="1"/>
</dbReference>
<feature type="domain" description="Thioesterase" evidence="3">
    <location>
        <begin position="51"/>
        <end position="128"/>
    </location>
</feature>
<dbReference type="InterPro" id="IPR029069">
    <property type="entry name" value="HotDog_dom_sf"/>
</dbReference>
<evidence type="ECO:0000313" key="5">
    <source>
        <dbReference type="Proteomes" id="UP001557484"/>
    </source>
</evidence>
<keyword evidence="2" id="KW-0378">Hydrolase</keyword>
<dbReference type="SUPFAM" id="SSF54637">
    <property type="entry name" value="Thioesterase/thiol ester dehydrase-isomerase"/>
    <property type="match status" value="1"/>
</dbReference>
<accession>A0ABV3TV72</accession>
<dbReference type="EMBL" id="JBFRYB010000001">
    <property type="protein sequence ID" value="MEX1665512.1"/>
    <property type="molecule type" value="Genomic_DNA"/>
</dbReference>
<evidence type="ECO:0000256" key="1">
    <source>
        <dbReference type="ARBA" id="ARBA00008324"/>
    </source>
</evidence>
<reference evidence="4 5" key="1">
    <citation type="journal article" date="2011" name="Int. J. Syst. Evol. Microbiol.">
        <title>Zhongshania antarctica gen. nov., sp. nov. and Zhongshania guokunii sp. nov., gammaproteobacteria respectively isolated from coastal attached (fast) ice and surface seawater of the Antarctic.</title>
        <authorList>
            <person name="Li H.J."/>
            <person name="Zhang X.Y."/>
            <person name="Chen C.X."/>
            <person name="Zhang Y.J."/>
            <person name="Gao Z.M."/>
            <person name="Yu Y."/>
            <person name="Chen X.L."/>
            <person name="Chen B."/>
            <person name="Zhang Y.Z."/>
        </authorList>
    </citation>
    <scope>NUCLEOTIDE SEQUENCE [LARGE SCALE GENOMIC DNA]</scope>
    <source>
        <strain evidence="4 5">R06B22</strain>
    </source>
</reference>
<gene>
    <name evidence="4" type="ORF">AB4875_08420</name>
</gene>
<dbReference type="Proteomes" id="UP001557484">
    <property type="component" value="Unassembled WGS sequence"/>
</dbReference>
<keyword evidence="5" id="KW-1185">Reference proteome</keyword>
<dbReference type="PANTHER" id="PTHR43240:SF5">
    <property type="entry name" value="1,4-DIHYDROXY-2-NAPHTHOYL-COA THIOESTERASE 1"/>
    <property type="match status" value="1"/>
</dbReference>
<dbReference type="RefSeq" id="WP_368375615.1">
    <property type="nucleotide sequence ID" value="NZ_JBFRYB010000001.1"/>
</dbReference>
<proteinExistence type="inferred from homology"/>
<evidence type="ECO:0000259" key="3">
    <source>
        <dbReference type="Pfam" id="PF03061"/>
    </source>
</evidence>
<dbReference type="InterPro" id="IPR006683">
    <property type="entry name" value="Thioestr_dom"/>
</dbReference>
<dbReference type="InterPro" id="IPR003736">
    <property type="entry name" value="PAAI_dom"/>
</dbReference>
<dbReference type="Pfam" id="PF03061">
    <property type="entry name" value="4HBT"/>
    <property type="match status" value="1"/>
</dbReference>
<dbReference type="Gene3D" id="3.10.129.10">
    <property type="entry name" value="Hotdog Thioesterase"/>
    <property type="match status" value="1"/>
</dbReference>
<protein>
    <submittedName>
        <fullName evidence="4">Hotdog fold thioesterase</fullName>
    </submittedName>
</protein>
<dbReference type="PANTHER" id="PTHR43240">
    <property type="entry name" value="1,4-DIHYDROXY-2-NAPHTHOYL-COA THIOESTERASE 1"/>
    <property type="match status" value="1"/>
</dbReference>